<dbReference type="InterPro" id="IPR025579">
    <property type="entry name" value="DUF4357"/>
</dbReference>
<gene>
    <name evidence="2" type="ORF">HNQ41_003372</name>
</gene>
<dbReference type="RefSeq" id="WP_184665525.1">
    <property type="nucleotide sequence ID" value="NZ_JACHHB010000033.1"/>
</dbReference>
<dbReference type="Proteomes" id="UP000551878">
    <property type="component" value="Unassembled WGS sequence"/>
</dbReference>
<keyword evidence="3" id="KW-1185">Reference proteome</keyword>
<evidence type="ECO:0000313" key="2">
    <source>
        <dbReference type="EMBL" id="MBB5175131.1"/>
    </source>
</evidence>
<accession>A0A840QV36</accession>
<evidence type="ECO:0000259" key="1">
    <source>
        <dbReference type="Pfam" id="PF14267"/>
    </source>
</evidence>
<sequence length="77" mass="8754">MSKSTSSSIHNYLLTNREKLIKDEVVTEKNGVYIFNIDYPFNSPSQAAAVILGRNANGWIEWKNIDGKTLDHLKRSD</sequence>
<dbReference type="AlphaFoldDB" id="A0A840QV36"/>
<proteinExistence type="predicted"/>
<dbReference type="EMBL" id="JACHHB010000033">
    <property type="protein sequence ID" value="MBB5175131.1"/>
    <property type="molecule type" value="Genomic_DNA"/>
</dbReference>
<organism evidence="2 3">
    <name type="scientific">Texcoconibacillus texcoconensis</name>
    <dbReference type="NCBI Taxonomy" id="1095777"/>
    <lineage>
        <taxon>Bacteria</taxon>
        <taxon>Bacillati</taxon>
        <taxon>Bacillota</taxon>
        <taxon>Bacilli</taxon>
        <taxon>Bacillales</taxon>
        <taxon>Bacillaceae</taxon>
        <taxon>Texcoconibacillus</taxon>
    </lineage>
</organism>
<name>A0A840QV36_9BACI</name>
<dbReference type="Pfam" id="PF14267">
    <property type="entry name" value="DUF4357"/>
    <property type="match status" value="1"/>
</dbReference>
<protein>
    <recommendedName>
        <fullName evidence="1">DUF4357 domain-containing protein</fullName>
    </recommendedName>
</protein>
<reference evidence="2 3" key="1">
    <citation type="submission" date="2020-08" db="EMBL/GenBank/DDBJ databases">
        <title>Genomic Encyclopedia of Type Strains, Phase IV (KMG-IV): sequencing the most valuable type-strain genomes for metagenomic binning, comparative biology and taxonomic classification.</title>
        <authorList>
            <person name="Goeker M."/>
        </authorList>
    </citation>
    <scope>NUCLEOTIDE SEQUENCE [LARGE SCALE GENOMIC DNA]</scope>
    <source>
        <strain evidence="2 3">DSM 24696</strain>
    </source>
</reference>
<feature type="domain" description="DUF4357" evidence="1">
    <location>
        <begin position="17"/>
        <end position="70"/>
    </location>
</feature>
<comment type="caution">
    <text evidence="2">The sequence shown here is derived from an EMBL/GenBank/DDBJ whole genome shotgun (WGS) entry which is preliminary data.</text>
</comment>
<evidence type="ECO:0000313" key="3">
    <source>
        <dbReference type="Proteomes" id="UP000551878"/>
    </source>
</evidence>